<accession>A0ABC8ZCC8</accession>
<dbReference type="EC" id="2.5.1.18" evidence="3"/>
<dbReference type="InterPro" id="IPR045074">
    <property type="entry name" value="GST_C_Tau"/>
</dbReference>
<dbReference type="PANTHER" id="PTHR11260">
    <property type="entry name" value="GLUTATHIONE S-TRANSFERASE, GST, SUPERFAMILY, GST DOMAIN CONTAINING"/>
    <property type="match status" value="1"/>
</dbReference>
<dbReference type="InterPro" id="IPR045073">
    <property type="entry name" value="Omega/Tau-like"/>
</dbReference>
<organism evidence="6 7">
    <name type="scientific">Urochloa decumbens</name>
    <dbReference type="NCBI Taxonomy" id="240449"/>
    <lineage>
        <taxon>Eukaryota</taxon>
        <taxon>Viridiplantae</taxon>
        <taxon>Streptophyta</taxon>
        <taxon>Embryophyta</taxon>
        <taxon>Tracheophyta</taxon>
        <taxon>Spermatophyta</taxon>
        <taxon>Magnoliopsida</taxon>
        <taxon>Liliopsida</taxon>
        <taxon>Poales</taxon>
        <taxon>Poaceae</taxon>
        <taxon>PACMAD clade</taxon>
        <taxon>Panicoideae</taxon>
        <taxon>Panicodae</taxon>
        <taxon>Paniceae</taxon>
        <taxon>Melinidinae</taxon>
        <taxon>Urochloa</taxon>
    </lineage>
</organism>
<dbReference type="FunFam" id="1.20.1050.10:FF:000012">
    <property type="entry name" value="Tau class glutathione S-transferase"/>
    <property type="match status" value="1"/>
</dbReference>
<dbReference type="AlphaFoldDB" id="A0ABC8ZCC8"/>
<dbReference type="Gene3D" id="3.40.30.10">
    <property type="entry name" value="Glutaredoxin"/>
    <property type="match status" value="1"/>
</dbReference>
<dbReference type="SFLD" id="SFLDS00019">
    <property type="entry name" value="Glutathione_Transferase_(cytos"/>
    <property type="match status" value="1"/>
</dbReference>
<dbReference type="FunFam" id="3.40.30.10:FF:000200">
    <property type="entry name" value="Glutathione S-transferase"/>
    <property type="match status" value="1"/>
</dbReference>
<proteinExistence type="inferred from homology"/>
<keyword evidence="1 3" id="KW-0808">Transferase</keyword>
<dbReference type="Pfam" id="PF13410">
    <property type="entry name" value="GST_C_2"/>
    <property type="match status" value="1"/>
</dbReference>
<dbReference type="PROSITE" id="PS50405">
    <property type="entry name" value="GST_CTER"/>
    <property type="match status" value="1"/>
</dbReference>
<dbReference type="SUPFAM" id="SSF52833">
    <property type="entry name" value="Thioredoxin-like"/>
    <property type="match status" value="1"/>
</dbReference>
<comment type="catalytic activity">
    <reaction evidence="2 3">
        <text>RX + glutathione = an S-substituted glutathione + a halide anion + H(+)</text>
        <dbReference type="Rhea" id="RHEA:16437"/>
        <dbReference type="ChEBI" id="CHEBI:15378"/>
        <dbReference type="ChEBI" id="CHEBI:16042"/>
        <dbReference type="ChEBI" id="CHEBI:17792"/>
        <dbReference type="ChEBI" id="CHEBI:57925"/>
        <dbReference type="ChEBI" id="CHEBI:90779"/>
        <dbReference type="EC" id="2.5.1.18"/>
    </reaction>
</comment>
<gene>
    <name evidence="6" type="ORF">URODEC1_LOCUS43794</name>
</gene>
<dbReference type="InterPro" id="IPR010987">
    <property type="entry name" value="Glutathione-S-Trfase_C-like"/>
</dbReference>
<dbReference type="CDD" id="cd03185">
    <property type="entry name" value="GST_C_Tau"/>
    <property type="match status" value="1"/>
</dbReference>
<sequence>MITSKPVRLISAFGSPGGHRVEAALRFKGVPYELILEDLCNKSDLLLKHNPVHKLVPVLLHGDRAVCESLVILEYIDEAFDGPPLLPADPYERAMARFWAHFIDHKFPRPLWLSFLSTEGDGGESSLQGFLTEAKQNLALLEVQLKDKGRNTRFFGGDSIGLVDIAASVLAHWLGFYEEIAGVAPLLTAEEYPALSQWAKRYVADETVKQCLPKRSELVATYSASKEMFRAMATSNSM</sequence>
<comment type="subcellular location">
    <subcellularLocation>
        <location evidence="3">Cytoplasm</location>
        <location evidence="3">Cytosol</location>
    </subcellularLocation>
</comment>
<reference evidence="6" key="1">
    <citation type="submission" date="2024-10" db="EMBL/GenBank/DDBJ databases">
        <authorList>
            <person name="Ryan C."/>
        </authorList>
    </citation>
    <scope>NUCLEOTIDE SEQUENCE [LARGE SCALE GENOMIC DNA]</scope>
</reference>
<dbReference type="InterPro" id="IPR036249">
    <property type="entry name" value="Thioredoxin-like_sf"/>
</dbReference>
<dbReference type="CDD" id="cd03058">
    <property type="entry name" value="GST_N_Tau"/>
    <property type="match status" value="1"/>
</dbReference>
<evidence type="ECO:0000259" key="5">
    <source>
        <dbReference type="PROSITE" id="PS50405"/>
    </source>
</evidence>
<dbReference type="SUPFAM" id="SSF47616">
    <property type="entry name" value="GST C-terminal domain-like"/>
    <property type="match status" value="1"/>
</dbReference>
<feature type="domain" description="GST C-terminal" evidence="5">
    <location>
        <begin position="89"/>
        <end position="222"/>
    </location>
</feature>
<keyword evidence="7" id="KW-1185">Reference proteome</keyword>
<evidence type="ECO:0000256" key="2">
    <source>
        <dbReference type="ARBA" id="ARBA00047960"/>
    </source>
</evidence>
<dbReference type="GO" id="GO:0004364">
    <property type="term" value="F:glutathione transferase activity"/>
    <property type="evidence" value="ECO:0007669"/>
    <property type="project" value="UniProtKB-UniRule"/>
</dbReference>
<name>A0ABC8ZCC8_9POAL</name>
<dbReference type="PROSITE" id="PS50404">
    <property type="entry name" value="GST_NTER"/>
    <property type="match status" value="1"/>
</dbReference>
<evidence type="ECO:0000256" key="3">
    <source>
        <dbReference type="RuleBase" id="RU369102"/>
    </source>
</evidence>
<comment type="similarity">
    <text evidence="3">Belongs to the GST superfamily.</text>
</comment>
<feature type="domain" description="GST N-terminal" evidence="4">
    <location>
        <begin position="5"/>
        <end position="84"/>
    </location>
</feature>
<keyword evidence="3" id="KW-0963">Cytoplasm</keyword>
<dbReference type="SFLD" id="SFLDG00358">
    <property type="entry name" value="Main_(cytGST)"/>
    <property type="match status" value="1"/>
</dbReference>
<dbReference type="Pfam" id="PF02798">
    <property type="entry name" value="GST_N"/>
    <property type="match status" value="1"/>
</dbReference>
<dbReference type="Proteomes" id="UP001497457">
    <property type="component" value="Chromosome 19rd"/>
</dbReference>
<protein>
    <recommendedName>
        <fullName evidence="3">Glutathione S-transferase</fullName>
        <ecNumber evidence="3">2.5.1.18</ecNumber>
    </recommendedName>
</protein>
<dbReference type="PANTHER" id="PTHR11260:SF704">
    <property type="entry name" value="GLUTATHIONE TRANSFERASE"/>
    <property type="match status" value="1"/>
</dbReference>
<dbReference type="InterPro" id="IPR040079">
    <property type="entry name" value="Glutathione_S-Trfase"/>
</dbReference>
<evidence type="ECO:0000313" key="6">
    <source>
        <dbReference type="EMBL" id="CAL4959458.1"/>
    </source>
</evidence>
<dbReference type="EMBL" id="OZ075129">
    <property type="protein sequence ID" value="CAL4959458.1"/>
    <property type="molecule type" value="Genomic_DNA"/>
</dbReference>
<dbReference type="InterPro" id="IPR004045">
    <property type="entry name" value="Glutathione_S-Trfase_N"/>
</dbReference>
<dbReference type="Gene3D" id="1.20.1050.10">
    <property type="match status" value="1"/>
</dbReference>
<dbReference type="SFLD" id="SFLDG01152">
    <property type="entry name" value="Main.3:_Omega-_and_Tau-like"/>
    <property type="match status" value="1"/>
</dbReference>
<evidence type="ECO:0000313" key="7">
    <source>
        <dbReference type="Proteomes" id="UP001497457"/>
    </source>
</evidence>
<dbReference type="GO" id="GO:0005829">
    <property type="term" value="C:cytosol"/>
    <property type="evidence" value="ECO:0007669"/>
    <property type="project" value="UniProtKB-SubCell"/>
</dbReference>
<dbReference type="InterPro" id="IPR036282">
    <property type="entry name" value="Glutathione-S-Trfase_C_sf"/>
</dbReference>
<comment type="function">
    <text evidence="3">Is involved in the conjugation of reduced glutathione to a wide number of exogenous and endogenous hydrophobic electrophiles.</text>
</comment>
<evidence type="ECO:0000256" key="1">
    <source>
        <dbReference type="ARBA" id="ARBA00022679"/>
    </source>
</evidence>
<evidence type="ECO:0000259" key="4">
    <source>
        <dbReference type="PROSITE" id="PS50404"/>
    </source>
</evidence>